<sequence>MGYDWDDKKDICYRLYVEEKKSLEEVVDYFRDKLEFVPSKRTFQTQFRRWGFPTKLDYSHKDEAVVQRVREMWEKNVMQKDMLPILQAEGYHVTESGLMRLRFKHGMHLKSANLVRNAMAESANDAAETDGMADPIHDASDNHTPDYAVIGGPDVGDKRRRDDLQANSEQKWKSKKRRRHTKEWNGLPADPPGPPRYPSETTIGEAQKWLGLDNDMYREVRDHFQGICAERGIVKKTICGPEQWEAAKQYLVQSFPYLHQLFTSCEQSAIQPLQLSLDIICMDVTKHIRTQSKTMSLADAKNTLGLNPLESRLMKQKLVKILMANNFVNTYETENWSELKEEWLEGTSVKTRMPTEDGPERERYLKALQLLCRDTLKRWREAQRTARKKSQDGDQSRAPTDQIPQEAGPAPKSAARRGRKAVPATAQSATSDVQIDPSLLLAASSSSMLNSEHALPEAYPAPDAAEAALVPPLAVYFRRSLSTDSGVPGLWLGVLATRNLGGLYQAALNFQGGSDYGVVKIEGVAPSAQGELLYQIDRDDELHGYLLHSDGGKATFVVHLARRT</sequence>
<organism evidence="5 6">
    <name type="scientific">Sphaceloma murrayae</name>
    <dbReference type="NCBI Taxonomy" id="2082308"/>
    <lineage>
        <taxon>Eukaryota</taxon>
        <taxon>Fungi</taxon>
        <taxon>Dikarya</taxon>
        <taxon>Ascomycota</taxon>
        <taxon>Pezizomycotina</taxon>
        <taxon>Dothideomycetes</taxon>
        <taxon>Dothideomycetidae</taxon>
        <taxon>Myriangiales</taxon>
        <taxon>Elsinoaceae</taxon>
        <taxon>Sphaceloma</taxon>
    </lineage>
</organism>
<comment type="caution">
    <text evidence="5">The sequence shown here is derived from an EMBL/GenBank/DDBJ whole genome shotgun (WGS) entry which is preliminary data.</text>
</comment>
<dbReference type="PANTHER" id="PTHR38788:SF5">
    <property type="entry name" value="CLR5 DOMAIN-CONTAINING PROTEIN"/>
    <property type="match status" value="1"/>
</dbReference>
<dbReference type="STRING" id="2082308.A0A2K1QWP1"/>
<feature type="region of interest" description="Disordered" evidence="1">
    <location>
        <begin position="125"/>
        <end position="201"/>
    </location>
</feature>
<proteinExistence type="predicted"/>
<feature type="compositionally biased region" description="Basic and acidic residues" evidence="1">
    <location>
        <begin position="135"/>
        <end position="144"/>
    </location>
</feature>
<accession>A0A2K1QWP1</accession>
<evidence type="ECO:0000256" key="1">
    <source>
        <dbReference type="SAM" id="MobiDB-lite"/>
    </source>
</evidence>
<feature type="domain" description="Tri-helical" evidence="3">
    <location>
        <begin position="300"/>
        <end position="381"/>
    </location>
</feature>
<gene>
    <name evidence="5" type="ORF">CAC42_7321</name>
</gene>
<keyword evidence="6" id="KW-1185">Reference proteome</keyword>
<evidence type="ECO:0000259" key="4">
    <source>
        <dbReference type="Pfam" id="PF24962"/>
    </source>
</evidence>
<feature type="domain" description="Tri-helical" evidence="3">
    <location>
        <begin position="206"/>
        <end position="291"/>
    </location>
</feature>
<dbReference type="InterPro" id="IPR025676">
    <property type="entry name" value="Clr5_dom"/>
</dbReference>
<dbReference type="Proteomes" id="UP000243797">
    <property type="component" value="Unassembled WGS sequence"/>
</dbReference>
<dbReference type="EMBL" id="NKHZ01000031">
    <property type="protein sequence ID" value="PNS19477.1"/>
    <property type="molecule type" value="Genomic_DNA"/>
</dbReference>
<dbReference type="PANTHER" id="PTHR38788">
    <property type="entry name" value="CLR5 DOMAIN-CONTAINING PROTEIN"/>
    <property type="match status" value="1"/>
</dbReference>
<dbReference type="InterPro" id="IPR057940">
    <property type="entry name" value="Tri-helical_dom"/>
</dbReference>
<feature type="compositionally biased region" description="Basic and acidic residues" evidence="1">
    <location>
        <begin position="155"/>
        <end position="164"/>
    </location>
</feature>
<dbReference type="Pfam" id="PF24465">
    <property type="entry name" value="Tri-helical"/>
    <property type="match status" value="2"/>
</dbReference>
<feature type="region of interest" description="Disordered" evidence="1">
    <location>
        <begin position="382"/>
        <end position="430"/>
    </location>
</feature>
<dbReference type="AlphaFoldDB" id="A0A2K1QWP1"/>
<evidence type="ECO:0000259" key="2">
    <source>
        <dbReference type="Pfam" id="PF14420"/>
    </source>
</evidence>
<dbReference type="Pfam" id="PF14420">
    <property type="entry name" value="Clr5"/>
    <property type="match status" value="1"/>
</dbReference>
<dbReference type="Pfam" id="PF24962">
    <property type="entry name" value="DUF7767"/>
    <property type="match status" value="1"/>
</dbReference>
<protein>
    <submittedName>
        <fullName evidence="5">Uncharacterized protein</fullName>
    </submittedName>
</protein>
<evidence type="ECO:0000313" key="6">
    <source>
        <dbReference type="Proteomes" id="UP000243797"/>
    </source>
</evidence>
<reference evidence="5 6" key="1">
    <citation type="submission" date="2017-06" db="EMBL/GenBank/DDBJ databases">
        <title>Draft genome sequence of a variant of Elsinoe murrayae.</title>
        <authorList>
            <person name="Cheng Q."/>
        </authorList>
    </citation>
    <scope>NUCLEOTIDE SEQUENCE [LARGE SCALE GENOMIC DNA]</scope>
    <source>
        <strain evidence="5 6">CQ-2017a</strain>
    </source>
</reference>
<feature type="domain" description="Clr5" evidence="2">
    <location>
        <begin position="1"/>
        <end position="53"/>
    </location>
</feature>
<dbReference type="InParanoid" id="A0A2K1QWP1"/>
<feature type="domain" description="DUF7767" evidence="4">
    <location>
        <begin position="471"/>
        <end position="562"/>
    </location>
</feature>
<dbReference type="OrthoDB" id="4115389at2759"/>
<name>A0A2K1QWP1_9PEZI</name>
<evidence type="ECO:0000313" key="5">
    <source>
        <dbReference type="EMBL" id="PNS19477.1"/>
    </source>
</evidence>
<dbReference type="InterPro" id="IPR056669">
    <property type="entry name" value="DUF7767"/>
</dbReference>
<feature type="compositionally biased region" description="Basic and acidic residues" evidence="1">
    <location>
        <begin position="382"/>
        <end position="395"/>
    </location>
</feature>
<evidence type="ECO:0000259" key="3">
    <source>
        <dbReference type="Pfam" id="PF24465"/>
    </source>
</evidence>